<dbReference type="AlphaFoldDB" id="A0A845I5D3"/>
<dbReference type="GO" id="GO:0015562">
    <property type="term" value="F:efflux transmembrane transporter activity"/>
    <property type="evidence" value="ECO:0007669"/>
    <property type="project" value="InterPro"/>
</dbReference>
<protein>
    <submittedName>
        <fullName evidence="11">Efflux transporter outer membrane subunit</fullName>
    </submittedName>
</protein>
<comment type="similarity">
    <text evidence="2 9">Belongs to the outer membrane factor (OMF) (TC 1.B.17) family.</text>
</comment>
<dbReference type="Pfam" id="PF02321">
    <property type="entry name" value="OEP"/>
    <property type="match status" value="2"/>
</dbReference>
<dbReference type="Gene3D" id="2.20.200.10">
    <property type="entry name" value="Outer membrane efflux proteins (OEP)"/>
    <property type="match status" value="1"/>
</dbReference>
<keyword evidence="4 9" id="KW-0812">Transmembrane</keyword>
<dbReference type="InterPro" id="IPR003423">
    <property type="entry name" value="OMP_efflux"/>
</dbReference>
<evidence type="ECO:0000256" key="10">
    <source>
        <dbReference type="SAM" id="Coils"/>
    </source>
</evidence>
<dbReference type="RefSeq" id="WP_161036707.1">
    <property type="nucleotide sequence ID" value="NZ_WWCL01000004.1"/>
</dbReference>
<comment type="subcellular location">
    <subcellularLocation>
        <location evidence="9">Cell membrane</location>
        <topology evidence="9">Lipid-anchor</topology>
    </subcellularLocation>
    <subcellularLocation>
        <location evidence="1">Membrane</location>
    </subcellularLocation>
</comment>
<keyword evidence="6 9" id="KW-0472">Membrane</keyword>
<dbReference type="PANTHER" id="PTHR30203">
    <property type="entry name" value="OUTER MEMBRANE CATION EFFLUX PROTEIN"/>
    <property type="match status" value="1"/>
</dbReference>
<proteinExistence type="inferred from homology"/>
<dbReference type="Gene3D" id="1.20.1600.10">
    <property type="entry name" value="Outer membrane efflux proteins (OEP)"/>
    <property type="match status" value="1"/>
</dbReference>
<accession>A0A845I5D3</accession>
<dbReference type="PANTHER" id="PTHR30203:SF20">
    <property type="entry name" value="MULTIDRUG RESISTANCE OUTER MEMBRANE PROTEIN MDTP-RELATED"/>
    <property type="match status" value="1"/>
</dbReference>
<reference evidence="11" key="1">
    <citation type="submission" date="2019-12" db="EMBL/GenBank/DDBJ databases">
        <title>Novel species isolated from a subtropical stream in China.</title>
        <authorList>
            <person name="Lu H."/>
        </authorList>
    </citation>
    <scope>NUCLEOTIDE SEQUENCE [LARGE SCALE GENOMIC DNA]</scope>
    <source>
        <strain evidence="11">FT93W</strain>
    </source>
</reference>
<organism evidence="11 12">
    <name type="scientific">Duganella fentianensis</name>
    <dbReference type="NCBI Taxonomy" id="2692177"/>
    <lineage>
        <taxon>Bacteria</taxon>
        <taxon>Pseudomonadati</taxon>
        <taxon>Pseudomonadota</taxon>
        <taxon>Betaproteobacteria</taxon>
        <taxon>Burkholderiales</taxon>
        <taxon>Oxalobacteraceae</taxon>
        <taxon>Telluria group</taxon>
        <taxon>Duganella</taxon>
    </lineage>
</organism>
<evidence type="ECO:0000256" key="5">
    <source>
        <dbReference type="ARBA" id="ARBA00022729"/>
    </source>
</evidence>
<keyword evidence="12" id="KW-1185">Reference proteome</keyword>
<evidence type="ECO:0000256" key="1">
    <source>
        <dbReference type="ARBA" id="ARBA00004370"/>
    </source>
</evidence>
<sequence>MNRQRLSALLPATISASLLGLLVLLAGCAPMEAVRTQAQPVSAAALDTGKAIRAARADAEWPTEHWWEALHDSQLNRLVGNALEQQPTLKIAQARVRQAEALAGITRAATLPRVDASASADRERYSANSTVPPPLAGNYAWKASAAVTASYDLDLWGRNRLALSAALDEVQIASAEAQLARLTLASSIVRNYVQLSLQYTLHDSAQQSLAQRQRLLDISRQRHQAGLASELDVRSMETTLAAGRRELEQIEESMALLRNQLAALSGKGPGDGDTIARPVLALATGHEGALPPQLPAELLGHRPDIVAQRWRIEAASARIGVAQAAFYPNINLSAYAGVQSLGFSHLLDGHSVMAGVTPAISLPLFEAGRLRSQLQEQGALYDGAVEQYNASIVQALTEVANALVRINSVHEQQALASQAVNVAKRQQQLAEQAYRAGLSDAQTAISAQLTVLNEQQQQAVVASKQLENYTLLMTALGGGIKLELP</sequence>
<evidence type="ECO:0000313" key="11">
    <source>
        <dbReference type="EMBL" id="MYN47335.1"/>
    </source>
</evidence>
<evidence type="ECO:0000256" key="8">
    <source>
        <dbReference type="ARBA" id="ARBA00023288"/>
    </source>
</evidence>
<dbReference type="Proteomes" id="UP000444316">
    <property type="component" value="Unassembled WGS sequence"/>
</dbReference>
<evidence type="ECO:0000256" key="7">
    <source>
        <dbReference type="ARBA" id="ARBA00023139"/>
    </source>
</evidence>
<comment type="caution">
    <text evidence="11">The sequence shown here is derived from an EMBL/GenBank/DDBJ whole genome shotgun (WGS) entry which is preliminary data.</text>
</comment>
<dbReference type="SUPFAM" id="SSF56954">
    <property type="entry name" value="Outer membrane efflux proteins (OEP)"/>
    <property type="match status" value="1"/>
</dbReference>
<dbReference type="InterPro" id="IPR010131">
    <property type="entry name" value="MdtP/NodT-like"/>
</dbReference>
<dbReference type="NCBIfam" id="TIGR01845">
    <property type="entry name" value="outer_NodT"/>
    <property type="match status" value="1"/>
</dbReference>
<evidence type="ECO:0000256" key="3">
    <source>
        <dbReference type="ARBA" id="ARBA00022452"/>
    </source>
</evidence>
<dbReference type="EMBL" id="WWCL01000004">
    <property type="protein sequence ID" value="MYN47335.1"/>
    <property type="molecule type" value="Genomic_DNA"/>
</dbReference>
<gene>
    <name evidence="11" type="ORF">GTP23_20020</name>
</gene>
<dbReference type="GO" id="GO:0005886">
    <property type="term" value="C:plasma membrane"/>
    <property type="evidence" value="ECO:0007669"/>
    <property type="project" value="UniProtKB-SubCell"/>
</dbReference>
<evidence type="ECO:0000256" key="2">
    <source>
        <dbReference type="ARBA" id="ARBA00007613"/>
    </source>
</evidence>
<name>A0A845I5D3_9BURK</name>
<keyword evidence="3 9" id="KW-1134">Transmembrane beta strand</keyword>
<evidence type="ECO:0000256" key="4">
    <source>
        <dbReference type="ARBA" id="ARBA00022692"/>
    </source>
</evidence>
<keyword evidence="7 9" id="KW-0564">Palmitate</keyword>
<keyword evidence="10" id="KW-0175">Coiled coil</keyword>
<evidence type="ECO:0000313" key="12">
    <source>
        <dbReference type="Proteomes" id="UP000444316"/>
    </source>
</evidence>
<keyword evidence="5" id="KW-0732">Signal</keyword>
<evidence type="ECO:0000256" key="9">
    <source>
        <dbReference type="RuleBase" id="RU362097"/>
    </source>
</evidence>
<feature type="coiled-coil region" evidence="10">
    <location>
        <begin position="233"/>
        <end position="267"/>
    </location>
</feature>
<dbReference type="PROSITE" id="PS51257">
    <property type="entry name" value="PROKAR_LIPOPROTEIN"/>
    <property type="match status" value="1"/>
</dbReference>
<keyword evidence="8 9" id="KW-0449">Lipoprotein</keyword>
<evidence type="ECO:0000256" key="6">
    <source>
        <dbReference type="ARBA" id="ARBA00023136"/>
    </source>
</evidence>